<evidence type="ECO:0000256" key="1">
    <source>
        <dbReference type="SAM" id="SignalP"/>
    </source>
</evidence>
<dbReference type="InterPro" id="IPR013783">
    <property type="entry name" value="Ig-like_fold"/>
</dbReference>
<dbReference type="Pfam" id="PF01833">
    <property type="entry name" value="TIG"/>
    <property type="match status" value="5"/>
</dbReference>
<feature type="domain" description="IPT/TIG" evidence="2">
    <location>
        <begin position="467"/>
        <end position="549"/>
    </location>
</feature>
<dbReference type="InParanoid" id="Q01Z88"/>
<organism evidence="3">
    <name type="scientific">Solibacter usitatus (strain Ellin6076)</name>
    <dbReference type="NCBI Taxonomy" id="234267"/>
    <lineage>
        <taxon>Bacteria</taxon>
        <taxon>Pseudomonadati</taxon>
        <taxon>Acidobacteriota</taxon>
        <taxon>Terriglobia</taxon>
        <taxon>Bryobacterales</taxon>
        <taxon>Solibacteraceae</taxon>
        <taxon>Candidatus Solibacter</taxon>
    </lineage>
</organism>
<keyword evidence="3" id="KW-0675">Receptor</keyword>
<dbReference type="eggNOG" id="COG4447">
    <property type="taxonomic scope" value="Bacteria"/>
</dbReference>
<dbReference type="OrthoDB" id="104607at2"/>
<dbReference type="Gene3D" id="2.60.40.10">
    <property type="entry name" value="Immunoglobulins"/>
    <property type="match status" value="5"/>
</dbReference>
<sequence precursor="true">MRLSLAIFIFSAVAYAQGPSISSLQPPTANAGSPSFTLTVNGSGFVSGSAVKWSGSSLATTFVSDTLMTAAVPSNLLAICGKFPVTVTNPGGAVSNNNTPVVVNPVLNAISPNQLSAGSGGVNVTAFGQGFSSNVVITLNANGGKTNLATNYGSPTTLSAFIPGTAFTGVYPVSIQVTDTSTGAASDAFPITIGYANVTLIRPESVNAGDPDFTLFVGGSGFVPGAQVFWNNTIGLVTQYINSATLSAAVPAATYADPAGGQIGITVKNPGAAATNSLTLIVHPDPRGTTLSSLDPPQAVTGGPSFTLTAIGSRFTTQSVIVWQNTPLPTTFVDSTKLTTLIPASLIAVDASAAITVATPGVTPSGVVRLPIVTASPTVTSISPASVAMGSAAVTITVTGSGFIPASQVVSLPNLTMTTTYVSFTQLTASVPASSLTAAGSYAIRVNSPGGFFSPIPATFTVQAPTPAISKLAPASAAAGGDNFTLTVTGSSFTANAVVNFNNTPLTTTFVSATQLTAVVPASAIATAGAASVTVTNEGQTVSNALSFTVAGTATTIVSLNPASATAGGAAFTLTVTGTGFSAASKVQWNSTALTTTFVSSTQLTAAVPANLIAAAGSVNITVAGAAGPSNSVAFAIGGTGPNVTTAGIVNAASNVPAIAPGALISIYGSNLAAANASAPSLPLTNTLGGTTVNVNGSAIPLLFVSAGQVNAQLPYEIKPGSAKLTVTAGGAESAAVNFDVAATGPGVFTIQQTNHVVAQNLPDFTLNGADHPVLPGQYVTLYVTGQGSVDPPVTTGAGAPSDPLSYPQAPVVVKIGGQPADVQFAGLAPAFVGLLQINVKIPNLPAGEQTVDVSVGPVAAAQTMITVGSK</sequence>
<dbReference type="HOGENOM" id="CLU_329523_0_0_0"/>
<dbReference type="InterPro" id="IPR017803">
    <property type="entry name" value="CHP03437_C"/>
</dbReference>
<evidence type="ECO:0000259" key="2">
    <source>
        <dbReference type="Pfam" id="PF01833"/>
    </source>
</evidence>
<dbReference type="eggNOG" id="COG3391">
    <property type="taxonomic scope" value="Bacteria"/>
</dbReference>
<reference evidence="3" key="1">
    <citation type="submission" date="2006-10" db="EMBL/GenBank/DDBJ databases">
        <title>Complete sequence of Solibacter usitatus Ellin6076.</title>
        <authorList>
            <consortium name="US DOE Joint Genome Institute"/>
            <person name="Copeland A."/>
            <person name="Lucas S."/>
            <person name="Lapidus A."/>
            <person name="Barry K."/>
            <person name="Detter J.C."/>
            <person name="Glavina del Rio T."/>
            <person name="Hammon N."/>
            <person name="Israni S."/>
            <person name="Dalin E."/>
            <person name="Tice H."/>
            <person name="Pitluck S."/>
            <person name="Thompson L.S."/>
            <person name="Brettin T."/>
            <person name="Bruce D."/>
            <person name="Han C."/>
            <person name="Tapia R."/>
            <person name="Gilna P."/>
            <person name="Schmutz J."/>
            <person name="Larimer F."/>
            <person name="Land M."/>
            <person name="Hauser L."/>
            <person name="Kyrpides N."/>
            <person name="Mikhailova N."/>
            <person name="Janssen P.H."/>
            <person name="Kuske C.R."/>
            <person name="Richardson P."/>
        </authorList>
    </citation>
    <scope>NUCLEOTIDE SEQUENCE</scope>
    <source>
        <strain evidence="3">Ellin6076</strain>
    </source>
</reference>
<protein>
    <submittedName>
        <fullName evidence="3">Cell surface receptor IPT/TIG domain protein</fullName>
    </submittedName>
</protein>
<accession>Q01Z88</accession>
<dbReference type="SUPFAM" id="SSF81296">
    <property type="entry name" value="E set domains"/>
    <property type="match status" value="7"/>
</dbReference>
<feature type="domain" description="IPT/TIG" evidence="2">
    <location>
        <begin position="105"/>
        <end position="185"/>
    </location>
</feature>
<dbReference type="InterPro" id="IPR014756">
    <property type="entry name" value="Ig_E-set"/>
</dbReference>
<feature type="chain" id="PRO_5004162759" evidence="1">
    <location>
        <begin position="17"/>
        <end position="871"/>
    </location>
</feature>
<evidence type="ECO:0000313" key="3">
    <source>
        <dbReference type="EMBL" id="ABJ85027.1"/>
    </source>
</evidence>
<feature type="domain" description="IPT/TIG" evidence="2">
    <location>
        <begin position="19"/>
        <end position="99"/>
    </location>
</feature>
<dbReference type="InterPro" id="IPR002909">
    <property type="entry name" value="IPT_dom"/>
</dbReference>
<dbReference type="NCBIfam" id="TIGR03437">
    <property type="entry name" value="Soli_cterm"/>
    <property type="match status" value="1"/>
</dbReference>
<keyword evidence="1" id="KW-0732">Signal</keyword>
<name>Q01Z88_SOLUE</name>
<proteinExistence type="predicted"/>
<feature type="signal peptide" evidence="1">
    <location>
        <begin position="1"/>
        <end position="16"/>
    </location>
</feature>
<dbReference type="EMBL" id="CP000473">
    <property type="protein sequence ID" value="ABJ85027.1"/>
    <property type="molecule type" value="Genomic_DNA"/>
</dbReference>
<feature type="domain" description="IPT/TIG" evidence="2">
    <location>
        <begin position="556"/>
        <end position="636"/>
    </location>
</feature>
<feature type="domain" description="IPT/TIG" evidence="2">
    <location>
        <begin position="662"/>
        <end position="739"/>
    </location>
</feature>
<dbReference type="STRING" id="234267.Acid_4062"/>
<dbReference type="KEGG" id="sus:Acid_4062"/>
<dbReference type="AlphaFoldDB" id="Q01Z88"/>
<gene>
    <name evidence="3" type="ordered locus">Acid_4062</name>
</gene>